<evidence type="ECO:0000256" key="1">
    <source>
        <dbReference type="ARBA" id="ARBA00023015"/>
    </source>
</evidence>
<evidence type="ECO:0000313" key="6">
    <source>
        <dbReference type="Proteomes" id="UP000824223"/>
    </source>
</evidence>
<dbReference type="InterPro" id="IPR002577">
    <property type="entry name" value="HTH_HxlR"/>
</dbReference>
<evidence type="ECO:0000259" key="4">
    <source>
        <dbReference type="PROSITE" id="PS51118"/>
    </source>
</evidence>
<name>A0A9D2KL45_9FIRM</name>
<gene>
    <name evidence="5" type="ORF">H9798_10020</name>
</gene>
<dbReference type="GO" id="GO:0003677">
    <property type="term" value="F:DNA binding"/>
    <property type="evidence" value="ECO:0007669"/>
    <property type="project" value="UniProtKB-KW"/>
</dbReference>
<keyword evidence="1" id="KW-0805">Transcription regulation</keyword>
<reference evidence="5" key="1">
    <citation type="journal article" date="2021" name="PeerJ">
        <title>Extensive microbial diversity within the chicken gut microbiome revealed by metagenomics and culture.</title>
        <authorList>
            <person name="Gilroy R."/>
            <person name="Ravi A."/>
            <person name="Getino M."/>
            <person name="Pursley I."/>
            <person name="Horton D.L."/>
            <person name="Alikhan N.F."/>
            <person name="Baker D."/>
            <person name="Gharbi K."/>
            <person name="Hall N."/>
            <person name="Watson M."/>
            <person name="Adriaenssens E.M."/>
            <person name="Foster-Nyarko E."/>
            <person name="Jarju S."/>
            <person name="Secka A."/>
            <person name="Antonio M."/>
            <person name="Oren A."/>
            <person name="Chaudhuri R.R."/>
            <person name="La Ragione R."/>
            <person name="Hildebrand F."/>
            <person name="Pallen M.J."/>
        </authorList>
    </citation>
    <scope>NUCLEOTIDE SEQUENCE</scope>
    <source>
        <strain evidence="5">ChiSjej2B20-11307</strain>
    </source>
</reference>
<reference evidence="5" key="2">
    <citation type="submission" date="2021-04" db="EMBL/GenBank/DDBJ databases">
        <authorList>
            <person name="Gilroy R."/>
        </authorList>
    </citation>
    <scope>NUCLEOTIDE SEQUENCE</scope>
    <source>
        <strain evidence="5">ChiSjej2B20-11307</strain>
    </source>
</reference>
<dbReference type="SUPFAM" id="SSF46785">
    <property type="entry name" value="Winged helix' DNA-binding domain"/>
    <property type="match status" value="1"/>
</dbReference>
<dbReference type="PANTHER" id="PTHR33204:SF29">
    <property type="entry name" value="TRANSCRIPTIONAL REGULATOR"/>
    <property type="match status" value="1"/>
</dbReference>
<dbReference type="PROSITE" id="PS51118">
    <property type="entry name" value="HTH_HXLR"/>
    <property type="match status" value="1"/>
</dbReference>
<protein>
    <submittedName>
        <fullName evidence="5">Helix-turn-helix transcriptional regulator</fullName>
    </submittedName>
</protein>
<keyword evidence="2" id="KW-0238">DNA-binding</keyword>
<dbReference type="InterPro" id="IPR036390">
    <property type="entry name" value="WH_DNA-bd_sf"/>
</dbReference>
<dbReference type="Gene3D" id="1.10.10.10">
    <property type="entry name" value="Winged helix-like DNA-binding domain superfamily/Winged helix DNA-binding domain"/>
    <property type="match status" value="1"/>
</dbReference>
<proteinExistence type="predicted"/>
<dbReference type="InterPro" id="IPR036388">
    <property type="entry name" value="WH-like_DNA-bd_sf"/>
</dbReference>
<dbReference type="AlphaFoldDB" id="A0A9D2KL45"/>
<evidence type="ECO:0000256" key="2">
    <source>
        <dbReference type="ARBA" id="ARBA00023125"/>
    </source>
</evidence>
<evidence type="ECO:0000313" key="5">
    <source>
        <dbReference type="EMBL" id="HJA07457.1"/>
    </source>
</evidence>
<organism evidence="5 6">
    <name type="scientific">Candidatus Mediterraneibacter pullicola</name>
    <dbReference type="NCBI Taxonomy" id="2838682"/>
    <lineage>
        <taxon>Bacteria</taxon>
        <taxon>Bacillati</taxon>
        <taxon>Bacillota</taxon>
        <taxon>Clostridia</taxon>
        <taxon>Lachnospirales</taxon>
        <taxon>Lachnospiraceae</taxon>
        <taxon>Mediterraneibacter</taxon>
    </lineage>
</organism>
<sequence>MYTPKQDKDIRCPLEYAYDILSGRWKSRLMCLIDGEPRAFRYTELREGMINISDAALSKALRELIDDDMIARVQYDEIPPRVEYYLTEKGKSFMPILKEMCAWGRTYYSFNSKNQMIQCLNCEHNTES</sequence>
<feature type="domain" description="HTH hxlR-type" evidence="4">
    <location>
        <begin position="12"/>
        <end position="112"/>
    </location>
</feature>
<comment type="caution">
    <text evidence="5">The sequence shown here is derived from an EMBL/GenBank/DDBJ whole genome shotgun (WGS) entry which is preliminary data.</text>
</comment>
<dbReference type="EMBL" id="DXAK01000048">
    <property type="protein sequence ID" value="HJA07457.1"/>
    <property type="molecule type" value="Genomic_DNA"/>
</dbReference>
<keyword evidence="3" id="KW-0804">Transcription</keyword>
<accession>A0A9D2KL45</accession>
<dbReference type="Proteomes" id="UP000824223">
    <property type="component" value="Unassembled WGS sequence"/>
</dbReference>
<dbReference type="Pfam" id="PF01638">
    <property type="entry name" value="HxlR"/>
    <property type="match status" value="1"/>
</dbReference>
<dbReference type="PANTHER" id="PTHR33204">
    <property type="entry name" value="TRANSCRIPTIONAL REGULATOR, MARR FAMILY"/>
    <property type="match status" value="1"/>
</dbReference>
<evidence type="ECO:0000256" key="3">
    <source>
        <dbReference type="ARBA" id="ARBA00023163"/>
    </source>
</evidence>